<reference evidence="1 2" key="1">
    <citation type="submission" date="2020-08" db="EMBL/GenBank/DDBJ databases">
        <title>Genomic Encyclopedia of Type Strains, Phase III (KMG-III): the genomes of soil and plant-associated and newly described type strains.</title>
        <authorList>
            <person name="Whitman W."/>
        </authorList>
    </citation>
    <scope>NUCLEOTIDE SEQUENCE [LARGE SCALE GENOMIC DNA]</scope>
    <source>
        <strain evidence="1 2">CECT 3287</strain>
    </source>
</reference>
<name>A0A7W5AE02_9ACTN</name>
<proteinExistence type="predicted"/>
<keyword evidence="1" id="KW-0238">DNA-binding</keyword>
<keyword evidence="2" id="KW-1185">Reference proteome</keyword>
<sequence length="56" mass="6459">MLIKRRVIAPEVLLWGAAMHFLQHSTMDMNALATELAISRATLYRGSRQIRRIGRH</sequence>
<protein>
    <submittedName>
        <fullName evidence="1">Putative DNA-binding transcriptional regulator YafY</fullName>
    </submittedName>
</protein>
<evidence type="ECO:0000313" key="2">
    <source>
        <dbReference type="Proteomes" id="UP000590749"/>
    </source>
</evidence>
<organism evidence="1 2">
    <name type="scientific">Actinoplanes campanulatus</name>
    <dbReference type="NCBI Taxonomy" id="113559"/>
    <lineage>
        <taxon>Bacteria</taxon>
        <taxon>Bacillati</taxon>
        <taxon>Actinomycetota</taxon>
        <taxon>Actinomycetes</taxon>
        <taxon>Micromonosporales</taxon>
        <taxon>Micromonosporaceae</taxon>
        <taxon>Actinoplanes</taxon>
    </lineage>
</organism>
<dbReference type="EMBL" id="JACHXF010000003">
    <property type="protein sequence ID" value="MBB3094280.1"/>
    <property type="molecule type" value="Genomic_DNA"/>
</dbReference>
<dbReference type="Proteomes" id="UP000590749">
    <property type="component" value="Unassembled WGS sequence"/>
</dbReference>
<dbReference type="GO" id="GO:0003677">
    <property type="term" value="F:DNA binding"/>
    <property type="evidence" value="ECO:0007669"/>
    <property type="project" value="UniProtKB-KW"/>
</dbReference>
<comment type="caution">
    <text evidence="1">The sequence shown here is derived from an EMBL/GenBank/DDBJ whole genome shotgun (WGS) entry which is preliminary data.</text>
</comment>
<dbReference type="AlphaFoldDB" id="A0A7W5AE02"/>
<gene>
    <name evidence="1" type="ORF">FHR83_001932</name>
</gene>
<evidence type="ECO:0000313" key="1">
    <source>
        <dbReference type="EMBL" id="MBB3094280.1"/>
    </source>
</evidence>
<accession>A0A7W5AE02</accession>